<dbReference type="GO" id="GO:0009228">
    <property type="term" value="P:thiamine biosynthetic process"/>
    <property type="evidence" value="ECO:0007669"/>
    <property type="project" value="UniProtKB-KW"/>
</dbReference>
<protein>
    <submittedName>
        <fullName evidence="4">Thiamine phosphate synthase</fullName>
    </submittedName>
</protein>
<dbReference type="Pfam" id="PF02581">
    <property type="entry name" value="TMP-TENI"/>
    <property type="match status" value="1"/>
</dbReference>
<comment type="pathway">
    <text evidence="1">Cofactor biosynthesis; thiamine diphosphate biosynthesis.</text>
</comment>
<comment type="caution">
    <text evidence="4">The sequence shown here is derived from an EMBL/GenBank/DDBJ whole genome shotgun (WGS) entry which is preliminary data.</text>
</comment>
<dbReference type="InterPro" id="IPR013785">
    <property type="entry name" value="Aldolase_TIM"/>
</dbReference>
<dbReference type="GO" id="GO:0005737">
    <property type="term" value="C:cytoplasm"/>
    <property type="evidence" value="ECO:0007669"/>
    <property type="project" value="TreeGrafter"/>
</dbReference>
<dbReference type="PANTHER" id="PTHR20857">
    <property type="entry name" value="THIAMINE-PHOSPHATE PYROPHOSPHORYLASE"/>
    <property type="match status" value="1"/>
</dbReference>
<evidence type="ECO:0000259" key="3">
    <source>
        <dbReference type="Pfam" id="PF02581"/>
    </source>
</evidence>
<sequence length="200" mass="22780">MLIVLSDSDFKPGEAQLVNQLFGAGLDLFHIRKYGASEESLLELIGQIDPEFHSGLVLHHDHEWGKSIGLKRFHYSERDRLNWKQQNWFGVREEFMYSTSVHSMEEYNGLPGHFSYAFLSPVFDSISKIDYKAVTFDLEKRRNPATKLIGLGGIQQENISEVFRMGFDGVALLGAIWHSENPLESFVGAQLIAYPSIENK</sequence>
<dbReference type="GO" id="GO:0004789">
    <property type="term" value="F:thiamine-phosphate diphosphorylase activity"/>
    <property type="evidence" value="ECO:0007669"/>
    <property type="project" value="TreeGrafter"/>
</dbReference>
<organism evidence="4 5">
    <name type="scientific">Fluviicola chungangensis</name>
    <dbReference type="NCBI Taxonomy" id="2597671"/>
    <lineage>
        <taxon>Bacteria</taxon>
        <taxon>Pseudomonadati</taxon>
        <taxon>Bacteroidota</taxon>
        <taxon>Flavobacteriia</taxon>
        <taxon>Flavobacteriales</taxon>
        <taxon>Crocinitomicaceae</taxon>
        <taxon>Fluviicola</taxon>
    </lineage>
</organism>
<dbReference type="OrthoDB" id="194683at2"/>
<feature type="domain" description="Thiamine phosphate synthase/TenI" evidence="3">
    <location>
        <begin position="11"/>
        <end position="176"/>
    </location>
</feature>
<dbReference type="AlphaFoldDB" id="A0A556MRC3"/>
<proteinExistence type="predicted"/>
<dbReference type="EMBL" id="VLPL01000005">
    <property type="protein sequence ID" value="TSJ42402.1"/>
    <property type="molecule type" value="Genomic_DNA"/>
</dbReference>
<dbReference type="InterPro" id="IPR022998">
    <property type="entry name" value="ThiamineP_synth_TenI"/>
</dbReference>
<reference evidence="4 5" key="1">
    <citation type="submission" date="2019-07" db="EMBL/GenBank/DDBJ databases">
        <authorList>
            <person name="Huq M.A."/>
        </authorList>
    </citation>
    <scope>NUCLEOTIDE SEQUENCE [LARGE SCALE GENOMIC DNA]</scope>
    <source>
        <strain evidence="4 5">MAH-3</strain>
    </source>
</reference>
<keyword evidence="2" id="KW-0784">Thiamine biosynthesis</keyword>
<evidence type="ECO:0000313" key="5">
    <source>
        <dbReference type="Proteomes" id="UP000316008"/>
    </source>
</evidence>
<name>A0A556MRC3_9FLAO</name>
<dbReference type="CDD" id="cd00564">
    <property type="entry name" value="TMP_TenI"/>
    <property type="match status" value="1"/>
</dbReference>
<dbReference type="RefSeq" id="WP_144333357.1">
    <property type="nucleotide sequence ID" value="NZ_VLPL01000005.1"/>
</dbReference>
<keyword evidence="5" id="KW-1185">Reference proteome</keyword>
<evidence type="ECO:0000313" key="4">
    <source>
        <dbReference type="EMBL" id="TSJ42402.1"/>
    </source>
</evidence>
<evidence type="ECO:0000256" key="2">
    <source>
        <dbReference type="ARBA" id="ARBA00022977"/>
    </source>
</evidence>
<dbReference type="Proteomes" id="UP000316008">
    <property type="component" value="Unassembled WGS sequence"/>
</dbReference>
<dbReference type="InterPro" id="IPR036206">
    <property type="entry name" value="ThiamineP_synth_sf"/>
</dbReference>
<accession>A0A556MRC3</accession>
<dbReference type="SUPFAM" id="SSF51391">
    <property type="entry name" value="Thiamin phosphate synthase"/>
    <property type="match status" value="1"/>
</dbReference>
<dbReference type="PANTHER" id="PTHR20857:SF15">
    <property type="entry name" value="THIAMINE-PHOSPHATE SYNTHASE"/>
    <property type="match status" value="1"/>
</dbReference>
<evidence type="ECO:0000256" key="1">
    <source>
        <dbReference type="ARBA" id="ARBA00004948"/>
    </source>
</evidence>
<dbReference type="Gene3D" id="3.20.20.70">
    <property type="entry name" value="Aldolase class I"/>
    <property type="match status" value="1"/>
</dbReference>
<gene>
    <name evidence="4" type="ORF">FO442_11585</name>
</gene>